<evidence type="ECO:0000313" key="10">
    <source>
        <dbReference type="EMBL" id="UFP96780.1"/>
    </source>
</evidence>
<evidence type="ECO:0000313" key="8">
    <source>
        <dbReference type="EMBL" id="UFP95322.1"/>
    </source>
</evidence>
<dbReference type="EMBL" id="CP063845">
    <property type="protein sequence ID" value="UFP95322.1"/>
    <property type="molecule type" value="Genomic_DNA"/>
</dbReference>
<dbReference type="EMBL" id="CP063845">
    <property type="protein sequence ID" value="UFP93957.1"/>
    <property type="molecule type" value="Genomic_DNA"/>
</dbReference>
<dbReference type="EMBL" id="CP063845">
    <property type="protein sequence ID" value="UFP94351.1"/>
    <property type="molecule type" value="Genomic_DNA"/>
</dbReference>
<reference evidence="3 11" key="1">
    <citation type="journal article" date="2021" name="Genome Biol. Evol.">
        <title>Complete Genome Sequencing of a Novel Gloeobacter Species from a Waterfall Cave in Mexico.</title>
        <authorList>
            <person name="Saw J.H."/>
            <person name="Cardona T."/>
            <person name="Montejano G."/>
        </authorList>
    </citation>
    <scope>NUCLEOTIDE SEQUENCE [LARGE SCALE GENOMIC DNA]</scope>
    <source>
        <strain evidence="3">MG652769</strain>
    </source>
</reference>
<accession>A0ABY3PI27</accession>
<dbReference type="EMBL" id="CP063845">
    <property type="protein sequence ID" value="UFP93316.1"/>
    <property type="molecule type" value="Genomic_DNA"/>
</dbReference>
<evidence type="ECO:0000313" key="5">
    <source>
        <dbReference type="EMBL" id="UFP94351.1"/>
    </source>
</evidence>
<protein>
    <submittedName>
        <fullName evidence="3">Helix-turn-helix domain-containing protein</fullName>
    </submittedName>
</protein>
<dbReference type="EMBL" id="CP063845">
    <property type="protein sequence ID" value="UFP95225.1"/>
    <property type="molecule type" value="Genomic_DNA"/>
</dbReference>
<evidence type="ECO:0000313" key="11">
    <source>
        <dbReference type="Proteomes" id="UP001054846"/>
    </source>
</evidence>
<evidence type="ECO:0000256" key="1">
    <source>
        <dbReference type="SAM" id="MobiDB-lite"/>
    </source>
</evidence>
<dbReference type="EMBL" id="CP063845">
    <property type="protein sequence ID" value="UFP96780.1"/>
    <property type="molecule type" value="Genomic_DNA"/>
</dbReference>
<sequence length="172" mass="19442">MPHKIHLSADEDLALLALSQNSTVPSRVRQRAEALRLSARDWTVPRIAEFFHCHQQTIRETFQRWWDGGIEGLYEAPGRGGKSRCTQEDLACLEKRILEDEQTYNARQLSELLLAERGVSMSAVPLRRALKKMATSGNAHAKVLVERIQSSGRRGKNSSTSSKRRQKMVSSD</sequence>
<dbReference type="Proteomes" id="UP001054846">
    <property type="component" value="Chromosome"/>
</dbReference>
<proteinExistence type="predicted"/>
<evidence type="ECO:0000313" key="9">
    <source>
        <dbReference type="EMBL" id="UFP96374.1"/>
    </source>
</evidence>
<dbReference type="Pfam" id="PF13384">
    <property type="entry name" value="HTH_23"/>
    <property type="match status" value="1"/>
</dbReference>
<organism evidence="3 11">
    <name type="scientific">Gloeobacter morelensis MG652769</name>
    <dbReference type="NCBI Taxonomy" id="2781736"/>
    <lineage>
        <taxon>Bacteria</taxon>
        <taxon>Bacillati</taxon>
        <taxon>Cyanobacteriota</taxon>
        <taxon>Cyanophyceae</taxon>
        <taxon>Gloeobacterales</taxon>
        <taxon>Gloeobacteraceae</taxon>
        <taxon>Gloeobacter</taxon>
        <taxon>Gloeobacter morelensis</taxon>
    </lineage>
</organism>
<name>A0ABY3PI27_9CYAN</name>
<feature type="compositionally biased region" description="Basic residues" evidence="1">
    <location>
        <begin position="162"/>
        <end position="172"/>
    </location>
</feature>
<dbReference type="SUPFAM" id="SSF46689">
    <property type="entry name" value="Homeodomain-like"/>
    <property type="match status" value="1"/>
</dbReference>
<dbReference type="EMBL" id="CP063845">
    <property type="protein sequence ID" value="UFP96374.1"/>
    <property type="molecule type" value="Genomic_DNA"/>
</dbReference>
<evidence type="ECO:0000313" key="2">
    <source>
        <dbReference type="EMBL" id="UFP92623.1"/>
    </source>
</evidence>
<dbReference type="RefSeq" id="WP_230839612.1">
    <property type="nucleotide sequence ID" value="NZ_CP063845.1"/>
</dbReference>
<dbReference type="InterPro" id="IPR009057">
    <property type="entry name" value="Homeodomain-like_sf"/>
</dbReference>
<evidence type="ECO:0000313" key="6">
    <source>
        <dbReference type="EMBL" id="UFP95070.1"/>
    </source>
</evidence>
<dbReference type="EMBL" id="CP063845">
    <property type="protein sequence ID" value="UFP95070.1"/>
    <property type="molecule type" value="Genomic_DNA"/>
</dbReference>
<gene>
    <name evidence="6" type="ORF">ISF26_02130</name>
    <name evidence="7" type="ORF">ISF26_02950</name>
    <name evidence="8" type="ORF">ISF26_03455</name>
    <name evidence="9" type="ORF">ISF26_09255</name>
    <name evidence="10" type="ORF">ISF26_11460</name>
    <name evidence="2" type="ORF">ISF26_12285</name>
    <name evidence="3" type="ORF">ISF26_16110</name>
    <name evidence="4" type="ORF">ISF26_19645</name>
    <name evidence="5" type="ORF">ISF26_21825</name>
</gene>
<dbReference type="EMBL" id="CP063845">
    <property type="protein sequence ID" value="UFP92623.1"/>
    <property type="molecule type" value="Genomic_DNA"/>
</dbReference>
<feature type="region of interest" description="Disordered" evidence="1">
    <location>
        <begin position="149"/>
        <end position="172"/>
    </location>
</feature>
<evidence type="ECO:0000313" key="7">
    <source>
        <dbReference type="EMBL" id="UFP95225.1"/>
    </source>
</evidence>
<evidence type="ECO:0000313" key="4">
    <source>
        <dbReference type="EMBL" id="UFP93957.1"/>
    </source>
</evidence>
<keyword evidence="11" id="KW-1185">Reference proteome</keyword>
<evidence type="ECO:0000313" key="3">
    <source>
        <dbReference type="EMBL" id="UFP93316.1"/>
    </source>
</evidence>
<feature type="compositionally biased region" description="Polar residues" evidence="1">
    <location>
        <begin position="149"/>
        <end position="161"/>
    </location>
</feature>